<dbReference type="Proteomes" id="UP000186817">
    <property type="component" value="Unassembled WGS sequence"/>
</dbReference>
<evidence type="ECO:0000256" key="1">
    <source>
        <dbReference type="SAM" id="MobiDB-lite"/>
    </source>
</evidence>
<accession>A0A1Q9CL92</accession>
<dbReference type="AlphaFoldDB" id="A0A1Q9CL92"/>
<comment type="caution">
    <text evidence="2">The sequence shown here is derived from an EMBL/GenBank/DDBJ whole genome shotgun (WGS) entry which is preliminary data.</text>
</comment>
<feature type="region of interest" description="Disordered" evidence="1">
    <location>
        <begin position="295"/>
        <end position="315"/>
    </location>
</feature>
<reference evidence="2 3" key="1">
    <citation type="submission" date="2016-02" db="EMBL/GenBank/DDBJ databases">
        <title>Genome analysis of coral dinoflagellate symbionts highlights evolutionary adaptations to a symbiotic lifestyle.</title>
        <authorList>
            <person name="Aranda M."/>
            <person name="Li Y."/>
            <person name="Liew Y.J."/>
            <person name="Baumgarten S."/>
            <person name="Simakov O."/>
            <person name="Wilson M."/>
            <person name="Piel J."/>
            <person name="Ashoor H."/>
            <person name="Bougouffa S."/>
            <person name="Bajic V.B."/>
            <person name="Ryu T."/>
            <person name="Ravasi T."/>
            <person name="Bayer T."/>
            <person name="Micklem G."/>
            <person name="Kim H."/>
            <person name="Bhak J."/>
            <person name="Lajeunesse T.C."/>
            <person name="Voolstra C.R."/>
        </authorList>
    </citation>
    <scope>NUCLEOTIDE SEQUENCE [LARGE SCALE GENOMIC DNA]</scope>
    <source>
        <strain evidence="2 3">CCMP2467</strain>
    </source>
</reference>
<dbReference type="EMBL" id="LSRX01001099">
    <property type="protein sequence ID" value="OLP83702.1"/>
    <property type="molecule type" value="Genomic_DNA"/>
</dbReference>
<proteinExistence type="predicted"/>
<evidence type="ECO:0000313" key="3">
    <source>
        <dbReference type="Proteomes" id="UP000186817"/>
    </source>
</evidence>
<name>A0A1Q9CL92_SYMMI</name>
<keyword evidence="3" id="KW-1185">Reference proteome</keyword>
<feature type="region of interest" description="Disordered" evidence="1">
    <location>
        <begin position="533"/>
        <end position="573"/>
    </location>
</feature>
<feature type="compositionally biased region" description="Basic residues" evidence="1">
    <location>
        <begin position="295"/>
        <end position="308"/>
    </location>
</feature>
<protein>
    <submittedName>
        <fullName evidence="2">Uncharacterized protein</fullName>
    </submittedName>
</protein>
<evidence type="ECO:0000313" key="2">
    <source>
        <dbReference type="EMBL" id="OLP83702.1"/>
    </source>
</evidence>
<sequence>MEAARLCLGDFDLEAAFDPHRGLLVLRVADVEAVGGALLLPSPPRSPSASPAHPRADVQPGCAVIAAARRKRHQTYPELARARRCRLVVVGVETGGRFGTETVQLLRLLARHKASAVPAASRPAAITGWVARWSGLLAVAAQRAFAASLLELPPAAELGEGPEPELHELLAETRWVQPCSGAGVLRSDGEVAPTDGVGQASSTRAPLVFLPYSVSIIFHHVLPGREVSIGYGRGMPRIFVTSFCTLCRHRMLAVGSEAAQAKGGRNGPATGLVKGANRIDGKDLALASTPAVVRRRSRREKTRKRKRGNLYVDQGGEGRRGSLWYRVESGQDKGDWSQGWPPPPGMAELGDEVWRGDLCPEQRGIVVLGTPIGHQDFVQAWAARRLKEEERLLSQLPKLPDLQCSWLLLLLCASPRANHALRTVPPLEIQAYARAHDQAIWHTLKQCLGGAAEAEAPHAKTLATLPAHLGGLGIQSAERASPAAYWAGLADALPVIQARLPAFAERYQAALESGGGDVPSLRAAADSRELLQAEGQGWRPAQAGEQSSKEPARSHQSTPAPATGRMDGSFTRRAPATNTFATSYYCRL</sequence>
<organism evidence="2 3">
    <name type="scientific">Symbiodinium microadriaticum</name>
    <name type="common">Dinoflagellate</name>
    <name type="synonym">Zooxanthella microadriatica</name>
    <dbReference type="NCBI Taxonomy" id="2951"/>
    <lineage>
        <taxon>Eukaryota</taxon>
        <taxon>Sar</taxon>
        <taxon>Alveolata</taxon>
        <taxon>Dinophyceae</taxon>
        <taxon>Suessiales</taxon>
        <taxon>Symbiodiniaceae</taxon>
        <taxon>Symbiodinium</taxon>
    </lineage>
</organism>
<gene>
    <name evidence="2" type="ORF">AK812_SmicGene35526</name>
</gene>
<dbReference type="OrthoDB" id="449313at2759"/>